<dbReference type="eggNOG" id="COG1064">
    <property type="taxonomic scope" value="Bacteria"/>
</dbReference>
<reference evidence="10 11" key="1">
    <citation type="submission" date="2013-09" db="EMBL/GenBank/DDBJ databases">
        <title>Genome sequencing of Arenimonas metalli.</title>
        <authorList>
            <person name="Chen F."/>
            <person name="Wang G."/>
        </authorList>
    </citation>
    <scope>NUCLEOTIDE SEQUENCE [LARGE SCALE GENOMIC DNA]</scope>
    <source>
        <strain evidence="10 11">CF5-1</strain>
    </source>
</reference>
<protein>
    <recommendedName>
        <fullName evidence="7">alcohol dehydrogenase (NADP(+))</fullName>
        <ecNumber evidence="7">1.1.1.2</ecNumber>
    </recommendedName>
</protein>
<organism evidence="10 11">
    <name type="scientific">Arenimonas metalli CF5-1</name>
    <dbReference type="NCBI Taxonomy" id="1384056"/>
    <lineage>
        <taxon>Bacteria</taxon>
        <taxon>Pseudomonadati</taxon>
        <taxon>Pseudomonadota</taxon>
        <taxon>Gammaproteobacteria</taxon>
        <taxon>Lysobacterales</taxon>
        <taxon>Lysobacteraceae</taxon>
        <taxon>Arenimonas</taxon>
    </lineage>
</organism>
<dbReference type="FunFam" id="3.90.180.10:FF:000018">
    <property type="entry name" value="NAD(P)-dependent alcohol dehydrogenase"/>
    <property type="match status" value="1"/>
</dbReference>
<evidence type="ECO:0000256" key="5">
    <source>
        <dbReference type="ARBA" id="ARBA00022857"/>
    </source>
</evidence>
<dbReference type="Gene3D" id="3.40.50.720">
    <property type="entry name" value="NAD(P)-binding Rossmann-like Domain"/>
    <property type="match status" value="1"/>
</dbReference>
<dbReference type="InterPro" id="IPR013154">
    <property type="entry name" value="ADH-like_N"/>
</dbReference>
<evidence type="ECO:0000256" key="6">
    <source>
        <dbReference type="ARBA" id="ARBA00023002"/>
    </source>
</evidence>
<name>A0A091B3N6_9GAMM</name>
<dbReference type="EMBL" id="AVCK01000011">
    <property type="protein sequence ID" value="KFN47218.1"/>
    <property type="molecule type" value="Genomic_DNA"/>
</dbReference>
<evidence type="ECO:0000256" key="2">
    <source>
        <dbReference type="ARBA" id="ARBA00008072"/>
    </source>
</evidence>
<evidence type="ECO:0000256" key="8">
    <source>
        <dbReference type="RuleBase" id="RU361277"/>
    </source>
</evidence>
<comment type="caution">
    <text evidence="10">The sequence shown here is derived from an EMBL/GenBank/DDBJ whole genome shotgun (WGS) entry which is preliminary data.</text>
</comment>
<dbReference type="InterPro" id="IPR020843">
    <property type="entry name" value="ER"/>
</dbReference>
<keyword evidence="6" id="KW-0560">Oxidoreductase</keyword>
<evidence type="ECO:0000256" key="7">
    <source>
        <dbReference type="ARBA" id="ARBA00024074"/>
    </source>
</evidence>
<dbReference type="InterPro" id="IPR036291">
    <property type="entry name" value="NAD(P)-bd_dom_sf"/>
</dbReference>
<dbReference type="Pfam" id="PF08240">
    <property type="entry name" value="ADH_N"/>
    <property type="match status" value="1"/>
</dbReference>
<dbReference type="PROSITE" id="PS00059">
    <property type="entry name" value="ADH_ZINC"/>
    <property type="match status" value="1"/>
</dbReference>
<comment type="similarity">
    <text evidence="2 8">Belongs to the zinc-containing alcohol dehydrogenase family.</text>
</comment>
<dbReference type="PANTHER" id="PTHR42683">
    <property type="entry name" value="ALDEHYDE REDUCTASE"/>
    <property type="match status" value="1"/>
</dbReference>
<dbReference type="SMART" id="SM00829">
    <property type="entry name" value="PKS_ER"/>
    <property type="match status" value="1"/>
</dbReference>
<dbReference type="InterPro" id="IPR011032">
    <property type="entry name" value="GroES-like_sf"/>
</dbReference>
<dbReference type="Gene3D" id="3.90.180.10">
    <property type="entry name" value="Medium-chain alcohol dehydrogenases, catalytic domain"/>
    <property type="match status" value="1"/>
</dbReference>
<keyword evidence="5" id="KW-0521">NADP</keyword>
<accession>A0A091B3N6</accession>
<dbReference type="InterPro" id="IPR029752">
    <property type="entry name" value="D-isomer_DH_CS1"/>
</dbReference>
<evidence type="ECO:0000256" key="3">
    <source>
        <dbReference type="ARBA" id="ARBA00022723"/>
    </source>
</evidence>
<comment type="cofactor">
    <cofactor evidence="1 8">
        <name>Zn(2+)</name>
        <dbReference type="ChEBI" id="CHEBI:29105"/>
    </cofactor>
</comment>
<evidence type="ECO:0000259" key="9">
    <source>
        <dbReference type="SMART" id="SM00829"/>
    </source>
</evidence>
<dbReference type="RefSeq" id="WP_034210771.1">
    <property type="nucleotide sequence ID" value="NZ_AVCK01000011.1"/>
</dbReference>
<dbReference type="Pfam" id="PF00107">
    <property type="entry name" value="ADH_zinc_N"/>
    <property type="match status" value="1"/>
</dbReference>
<dbReference type="InterPro" id="IPR013149">
    <property type="entry name" value="ADH-like_C"/>
</dbReference>
<dbReference type="GO" id="GO:0008270">
    <property type="term" value="F:zinc ion binding"/>
    <property type="evidence" value="ECO:0007669"/>
    <property type="project" value="InterPro"/>
</dbReference>
<evidence type="ECO:0000313" key="10">
    <source>
        <dbReference type="EMBL" id="KFN47218.1"/>
    </source>
</evidence>
<keyword evidence="4 8" id="KW-0862">Zinc</keyword>
<sequence>MTLIRAWAAPTAGAPLQPFEYDPGPLGPEDVEIAVEHCGICHSDLSLLDNAWGFTQYPFVPGHEAVGRVVAMGPQAKGVAIGQRVGLGWNARSCLHCPQCLAGRHNLCVSVQPTLAGRHGAFADRVRAHWVWVMPLPAGLDPREAGPLLCGGITVFAPLHELKIAPTARVGVVGIGGLGHLALKFCKAWGCEVTAFTTSASKAEEARAFGAHRVVSTGDADALAKLAGQFDLIIDTVNASLDWNGLLAALAPEGRLHVVGAVLEPIPVPAFSLIMGQKSVSGSPTGSRAAIDTMLRFADRHGVLPKTEHFPMSRVNEALDHLRAGKARYRIVLDADFS</sequence>
<gene>
    <name evidence="10" type="ORF">N787_08840</name>
</gene>
<dbReference type="AlphaFoldDB" id="A0A091B3N6"/>
<dbReference type="Proteomes" id="UP000029393">
    <property type="component" value="Unassembled WGS sequence"/>
</dbReference>
<dbReference type="GO" id="GO:0008106">
    <property type="term" value="F:alcohol dehydrogenase (NADP+) activity"/>
    <property type="evidence" value="ECO:0007669"/>
    <property type="project" value="UniProtKB-EC"/>
</dbReference>
<feature type="domain" description="Enoyl reductase (ER)" evidence="9">
    <location>
        <begin position="13"/>
        <end position="333"/>
    </location>
</feature>
<proteinExistence type="inferred from homology"/>
<evidence type="ECO:0000313" key="11">
    <source>
        <dbReference type="Proteomes" id="UP000029393"/>
    </source>
</evidence>
<dbReference type="EC" id="1.1.1.2" evidence="7"/>
<dbReference type="CDD" id="cd05283">
    <property type="entry name" value="CAD1"/>
    <property type="match status" value="1"/>
</dbReference>
<dbReference type="STRING" id="1384056.N787_08840"/>
<dbReference type="PATRIC" id="fig|1384056.3.peg.625"/>
<dbReference type="FunFam" id="3.40.50.720:FF:000022">
    <property type="entry name" value="Cinnamyl alcohol dehydrogenase"/>
    <property type="match status" value="1"/>
</dbReference>
<dbReference type="SUPFAM" id="SSF51735">
    <property type="entry name" value="NAD(P)-binding Rossmann-fold domains"/>
    <property type="match status" value="1"/>
</dbReference>
<keyword evidence="11" id="KW-1185">Reference proteome</keyword>
<dbReference type="OrthoDB" id="9771084at2"/>
<dbReference type="InterPro" id="IPR047109">
    <property type="entry name" value="CAD-like"/>
</dbReference>
<dbReference type="PROSITE" id="PS00065">
    <property type="entry name" value="D_2_HYDROXYACID_DH_1"/>
    <property type="match status" value="1"/>
</dbReference>
<evidence type="ECO:0000256" key="1">
    <source>
        <dbReference type="ARBA" id="ARBA00001947"/>
    </source>
</evidence>
<keyword evidence="3 8" id="KW-0479">Metal-binding</keyword>
<dbReference type="InterPro" id="IPR002328">
    <property type="entry name" value="ADH_Zn_CS"/>
</dbReference>
<evidence type="ECO:0000256" key="4">
    <source>
        <dbReference type="ARBA" id="ARBA00022833"/>
    </source>
</evidence>
<dbReference type="SUPFAM" id="SSF50129">
    <property type="entry name" value="GroES-like"/>
    <property type="match status" value="1"/>
</dbReference>